<keyword evidence="2" id="KW-1185">Reference proteome</keyword>
<evidence type="ECO:0000313" key="2">
    <source>
        <dbReference type="Proteomes" id="UP000195652"/>
    </source>
</evidence>
<proteinExistence type="predicted"/>
<accession>A0A7U5K8D2</accession>
<sequence>MDDWRLHDFGKALYLCEKLGPLIDDIMVPTQGQKAGGGSGSHRGSSRPPLRVPILDLKMETEHLLAFWARILARETGQGLVLCPQRIAGIAAWMQARLHVLADAPAATVAAEEIIAQAQLLDSIFADDTPVEGSCREIAAACRQRGHDLSKSTIYRWVHDGLIPSTVRDGVVIVALSDVMNRLQ</sequence>
<dbReference type="EMBL" id="CP021417">
    <property type="protein sequence ID" value="ARU45311.1"/>
    <property type="molecule type" value="Genomic_DNA"/>
</dbReference>
<reference evidence="1 2" key="4">
    <citation type="journal article" date="2020" name="PLoS ONE">
        <title>Taxonomic classification of strain PO100/5 shows a broader geographic distribution and genetic markers of the recently described Corynebacterium silvaticum.</title>
        <authorList>
            <person name="Viana M.V.C."/>
            <person name="Profeta R."/>
            <person name="da Silva A.L."/>
            <person name="Hurtado R."/>
            <person name="Cerqueira J.C."/>
            <person name="Ribeiro B.F.S."/>
            <person name="Almeida M.O."/>
            <person name="Morais-Rodrigues F."/>
            <person name="Soares S.C."/>
            <person name="Oliveira M."/>
            <person name="Tavares L."/>
            <person name="Figueiredo H."/>
            <person name="Wattam A.R."/>
            <person name="Barh D."/>
            <person name="Ghosh P."/>
            <person name="Silva A."/>
            <person name="Azevedo V."/>
        </authorList>
    </citation>
    <scope>NUCLEOTIDE SEQUENCE [LARGE SCALE GENOMIC DNA]</scope>
    <source>
        <strain evidence="1 2">PO100/5</strain>
    </source>
</reference>
<gene>
    <name evidence="1" type="ORF">CBE74_00930</name>
</gene>
<evidence type="ECO:0000313" key="1">
    <source>
        <dbReference type="EMBL" id="ARU45311.1"/>
    </source>
</evidence>
<protein>
    <submittedName>
        <fullName evidence="1">Uncharacterized protein</fullName>
    </submittedName>
</protein>
<organism evidence="1 2">
    <name type="scientific">Corynebacterium silvaticum</name>
    <dbReference type="NCBI Taxonomy" id="2320431"/>
    <lineage>
        <taxon>Bacteria</taxon>
        <taxon>Bacillati</taxon>
        <taxon>Actinomycetota</taxon>
        <taxon>Actinomycetes</taxon>
        <taxon>Mycobacteriales</taxon>
        <taxon>Corynebacteriaceae</taxon>
        <taxon>Corynebacterium</taxon>
    </lineage>
</organism>
<dbReference type="OrthoDB" id="4425519at2"/>
<dbReference type="Proteomes" id="UP000195652">
    <property type="component" value="Chromosome"/>
</dbReference>
<dbReference type="KEGG" id="csil:CBE74_00930"/>
<name>A0A7U5K8D2_9CORY</name>
<dbReference type="RefSeq" id="WP_087453198.1">
    <property type="nucleotide sequence ID" value="NZ_CP021417.2"/>
</dbReference>
<reference evidence="1 2" key="2">
    <citation type="journal article" date="2020" name="Antonie Van Leeuwenhoek">
        <title>Phylogenomic characterisation of a novel corynebacterial species pathogenic to animals.</title>
        <authorList>
            <person name="Moller J."/>
            <person name="Musella L."/>
            <person name="Melnikov V."/>
            <person name="Geissdorfer W."/>
            <person name="Burkovski A."/>
            <person name="Sangal V."/>
        </authorList>
    </citation>
    <scope>NUCLEOTIDE SEQUENCE [LARGE SCALE GENOMIC DNA]</scope>
    <source>
        <strain evidence="1 2">PO100/5</strain>
    </source>
</reference>
<reference evidence="1 2" key="1">
    <citation type="journal article" date="2014" name="BMC Vet. Res.">
        <title>First report of Corynebacterium pseudotuberculosis from caseous lymphadenitis lesions in Black Alentejano pig (Sus scrofa domesticus).</title>
        <authorList>
            <person name="Oliveira M."/>
            <person name="Barroco C."/>
            <person name="Mottola C."/>
            <person name="Santos R."/>
            <person name="Lemsaddek A."/>
            <person name="Tavares L."/>
            <person name="Semedo-Lemsaddek T."/>
        </authorList>
    </citation>
    <scope>NUCLEOTIDE SEQUENCE [LARGE SCALE GENOMIC DNA]</scope>
    <source>
        <strain evidence="1 2">PO100/5</strain>
    </source>
</reference>
<reference evidence="1 2" key="3">
    <citation type="journal article" date="2020" name="Int. J. Syst. Evol. Microbiol.">
        <title>Corynebacterium silvaticum sp. nov., a unique group of NTTB corynebacteria in wild boar and roe deer.</title>
        <authorList>
            <person name="Dangel A."/>
            <person name="Berger A."/>
            <person name="Rau J."/>
            <person name="Eisenberg T."/>
            <person name="Kampfer P."/>
            <person name="Margos G."/>
            <person name="Contzen M."/>
            <person name="Busse H.J."/>
            <person name="Konrad R."/>
            <person name="Peters M."/>
            <person name="Sting R."/>
            <person name="Sing A."/>
        </authorList>
    </citation>
    <scope>NUCLEOTIDE SEQUENCE [LARGE SCALE GENOMIC DNA]</scope>
    <source>
        <strain evidence="1 2">PO100/5</strain>
    </source>
</reference>
<dbReference type="AlphaFoldDB" id="A0A7U5K8D2"/>
<dbReference type="GeneID" id="75006861"/>